<accession>A0A061B9S4</accession>
<dbReference type="GO" id="GO:0051301">
    <property type="term" value="P:cell division"/>
    <property type="evidence" value="ECO:0007669"/>
    <property type="project" value="UniProtKB-KW"/>
</dbReference>
<name>A0A061B9S4_CYBFA</name>
<comment type="similarity">
    <text evidence="1">Belongs to the ataxin-10 family.</text>
</comment>
<keyword evidence="2" id="KW-0132">Cell division</keyword>
<dbReference type="AlphaFoldDB" id="A0A061B9S4"/>
<dbReference type="GO" id="GO:0005829">
    <property type="term" value="C:cytosol"/>
    <property type="evidence" value="ECO:0007669"/>
    <property type="project" value="TreeGrafter"/>
</dbReference>
<dbReference type="SUPFAM" id="SSF48371">
    <property type="entry name" value="ARM repeat"/>
    <property type="match status" value="1"/>
</dbReference>
<dbReference type="InterPro" id="IPR019156">
    <property type="entry name" value="Ataxin-10_domain"/>
</dbReference>
<dbReference type="InterPro" id="IPR051374">
    <property type="entry name" value="Ataxin-10/CTR86_families"/>
</dbReference>
<gene>
    <name evidence="8" type="ORF">CYFA0S_12e03048g</name>
</gene>
<protein>
    <recommendedName>
        <fullName evidence="5">Ataxin-10 homolog</fullName>
    </recommendedName>
    <alternativeName>
        <fullName evidence="6">Copper transport protein 86</fullName>
    </alternativeName>
</protein>
<feature type="domain" description="Ataxin-10" evidence="7">
    <location>
        <begin position="379"/>
        <end position="476"/>
    </location>
</feature>
<evidence type="ECO:0000256" key="3">
    <source>
        <dbReference type="ARBA" id="ARBA00023306"/>
    </source>
</evidence>
<dbReference type="Gene3D" id="1.25.10.10">
    <property type="entry name" value="Leucine-rich Repeat Variant"/>
    <property type="match status" value="1"/>
</dbReference>
<keyword evidence="3" id="KW-0131">Cell cycle</keyword>
<sequence>MKIPTETQVGELLTSTLIVVDDAHASEERLMAEIAAFSELLPITLQSEKLRVELSCSERIWRLIRAVLEVKVADNEQKTLKVRLVRGVIVLGRNLLSVDRQQAEKLQIRQHVFAFANYLEELNVEESVEMNTLTSVFQLVANMSMNQKRHNTEALDEVVTLFQRANEHHVWTEQVLHPAFAYVDNLFSDTDVLYLALSKGEGKPLLGVALKEFESLNIEQDLTRYGTLIVGIFTKLVLHESFLKFITTYNTPEDTLRYLKVAEAIITSRTNWEVFELTVVLSWNFELFQKTLVEAQHYFESKATDEPKFIYGKIFSVMDVLSTLSHLEHTRKFLLSYHGVELLVSLLGTIHKNVKPKSKLKDQENTKDKVADIKNFPHIKSMVIETLTSLVHDNFEVQELIRETHGLPVILSCCIIDDNEPFIKERAIVCLRFLLKDNQKNQDFVAKLEAKEVIPNEDLDDIGFEVEIIDGKVQMKKKPKVEEIN</sequence>
<evidence type="ECO:0000256" key="4">
    <source>
        <dbReference type="ARBA" id="ARBA00044746"/>
    </source>
</evidence>
<dbReference type="VEuPathDB" id="FungiDB:BON22_4763"/>
<evidence type="ECO:0000256" key="2">
    <source>
        <dbReference type="ARBA" id="ARBA00022618"/>
    </source>
</evidence>
<dbReference type="InterPro" id="IPR016024">
    <property type="entry name" value="ARM-type_fold"/>
</dbReference>
<evidence type="ECO:0000256" key="1">
    <source>
        <dbReference type="ARBA" id="ARBA00008384"/>
    </source>
</evidence>
<evidence type="ECO:0000256" key="6">
    <source>
        <dbReference type="ARBA" id="ARBA00044805"/>
    </source>
</evidence>
<dbReference type="InterPro" id="IPR011989">
    <property type="entry name" value="ARM-like"/>
</dbReference>
<dbReference type="PhylomeDB" id="A0A061B9S4"/>
<evidence type="ECO:0000313" key="8">
    <source>
        <dbReference type="EMBL" id="CDR43669.1"/>
    </source>
</evidence>
<reference evidence="8" key="1">
    <citation type="journal article" date="2014" name="Genome Announc.">
        <title>Genome sequence of the yeast Cyberlindnera fabianii (Hansenula fabianii).</title>
        <authorList>
            <person name="Freel K.C."/>
            <person name="Sarilar V."/>
            <person name="Neuveglise C."/>
            <person name="Devillers H."/>
            <person name="Friedrich A."/>
            <person name="Schacherer J."/>
        </authorList>
    </citation>
    <scope>NUCLEOTIDE SEQUENCE</scope>
    <source>
        <strain evidence="8">YJS4271</strain>
    </source>
</reference>
<comment type="function">
    <text evidence="4">May play a role in the regulation of cytokinesis.</text>
</comment>
<dbReference type="OrthoDB" id="379794at2759"/>
<proteinExistence type="inferred from homology"/>
<evidence type="ECO:0000259" key="7">
    <source>
        <dbReference type="Pfam" id="PF09759"/>
    </source>
</evidence>
<dbReference type="Pfam" id="PF09759">
    <property type="entry name" value="Atx10homo_assoc"/>
    <property type="match status" value="1"/>
</dbReference>
<dbReference type="PANTHER" id="PTHR13255">
    <property type="entry name" value="ATAXIN-10"/>
    <property type="match status" value="1"/>
</dbReference>
<dbReference type="EMBL" id="LK052897">
    <property type="protein sequence ID" value="CDR43669.1"/>
    <property type="molecule type" value="Genomic_DNA"/>
</dbReference>
<dbReference type="PANTHER" id="PTHR13255:SF0">
    <property type="entry name" value="ATAXIN-10"/>
    <property type="match status" value="1"/>
</dbReference>
<organism evidence="8">
    <name type="scientific">Cyberlindnera fabianii</name>
    <name type="common">Yeast</name>
    <name type="synonym">Hansenula fabianii</name>
    <dbReference type="NCBI Taxonomy" id="36022"/>
    <lineage>
        <taxon>Eukaryota</taxon>
        <taxon>Fungi</taxon>
        <taxon>Dikarya</taxon>
        <taxon>Ascomycota</taxon>
        <taxon>Saccharomycotina</taxon>
        <taxon>Saccharomycetes</taxon>
        <taxon>Phaffomycetales</taxon>
        <taxon>Phaffomycetaceae</taxon>
        <taxon>Cyberlindnera</taxon>
    </lineage>
</organism>
<evidence type="ECO:0000256" key="5">
    <source>
        <dbReference type="ARBA" id="ARBA00044801"/>
    </source>
</evidence>